<evidence type="ECO:0000259" key="1">
    <source>
        <dbReference type="Pfam" id="PF04965"/>
    </source>
</evidence>
<dbReference type="InterPro" id="IPR007048">
    <property type="entry name" value="IraD/Gp25-like"/>
</dbReference>
<accession>A0A7W8E671</accession>
<dbReference type="NCBIfam" id="TIGR03357">
    <property type="entry name" value="VI_zyme"/>
    <property type="match status" value="1"/>
</dbReference>
<dbReference type="SUPFAM" id="SSF160719">
    <property type="entry name" value="gpW/gp25-like"/>
    <property type="match status" value="1"/>
</dbReference>
<dbReference type="EMBL" id="JACHIP010000012">
    <property type="protein sequence ID" value="MBB5060377.1"/>
    <property type="molecule type" value="Genomic_DNA"/>
</dbReference>
<reference evidence="2 3" key="1">
    <citation type="submission" date="2020-08" db="EMBL/GenBank/DDBJ databases">
        <title>Genomic Encyclopedia of Type Strains, Phase IV (KMG-V): Genome sequencing to study the core and pangenomes of soil and plant-associated prokaryotes.</title>
        <authorList>
            <person name="Whitman W."/>
        </authorList>
    </citation>
    <scope>NUCLEOTIDE SEQUENCE [LARGE SCALE GENOMIC DNA]</scope>
    <source>
        <strain evidence="2 3">M8UP14</strain>
    </source>
</reference>
<evidence type="ECO:0000313" key="3">
    <source>
        <dbReference type="Proteomes" id="UP000540989"/>
    </source>
</evidence>
<dbReference type="PANTHER" id="PTHR38595">
    <property type="entry name" value="CYTOPLASMIC PROTEIN-RELATED"/>
    <property type="match status" value="1"/>
</dbReference>
<dbReference type="AlphaFoldDB" id="A0A7W8E671"/>
<sequence length="155" mass="17559">MVRSREVLYGQSFMDRLSERYEQPANQVASLRMIKESLRRDLEAALNTRRHMGTALDGYEHASSSVLNYGMEDLTNIRTSPDGYLLQMQRAIQNCLAEYEPRLTSVTVTVSDLAETSSREVRLQIAAHMQLIPGTETIFFNTVFDVASETYSVGQ</sequence>
<gene>
    <name evidence="2" type="ORF">HDF16_005113</name>
</gene>
<protein>
    <submittedName>
        <fullName evidence="2">Type VI secretion system protein ImpF</fullName>
    </submittedName>
</protein>
<name>A0A7W8E671_9BACT</name>
<dbReference type="Proteomes" id="UP000540989">
    <property type="component" value="Unassembled WGS sequence"/>
</dbReference>
<keyword evidence="3" id="KW-1185">Reference proteome</keyword>
<feature type="domain" description="IraD/Gp25-like" evidence="1">
    <location>
        <begin position="35"/>
        <end position="130"/>
    </location>
</feature>
<dbReference type="RefSeq" id="WP_184222624.1">
    <property type="nucleotide sequence ID" value="NZ_JACHIP010000012.1"/>
</dbReference>
<dbReference type="InterPro" id="IPR017737">
    <property type="entry name" value="TssE1-like"/>
</dbReference>
<dbReference type="PANTHER" id="PTHR38595:SF1">
    <property type="entry name" value="TYPE VI SECRETION SYSTEM COMPONENT TSSE1"/>
    <property type="match status" value="1"/>
</dbReference>
<comment type="caution">
    <text evidence="2">The sequence shown here is derived from an EMBL/GenBank/DDBJ whole genome shotgun (WGS) entry which is preliminary data.</text>
</comment>
<dbReference type="Pfam" id="PF04965">
    <property type="entry name" value="GPW_gp25"/>
    <property type="match status" value="1"/>
</dbReference>
<evidence type="ECO:0000313" key="2">
    <source>
        <dbReference type="EMBL" id="MBB5060377.1"/>
    </source>
</evidence>
<organism evidence="2 3">
    <name type="scientific">Granulicella aggregans</name>
    <dbReference type="NCBI Taxonomy" id="474949"/>
    <lineage>
        <taxon>Bacteria</taxon>
        <taxon>Pseudomonadati</taxon>
        <taxon>Acidobacteriota</taxon>
        <taxon>Terriglobia</taxon>
        <taxon>Terriglobales</taxon>
        <taxon>Acidobacteriaceae</taxon>
        <taxon>Granulicella</taxon>
    </lineage>
</organism>
<proteinExistence type="predicted"/>
<dbReference type="InterPro" id="IPR053176">
    <property type="entry name" value="T6SS_TssE1-like"/>
</dbReference>